<dbReference type="InterPro" id="IPR035906">
    <property type="entry name" value="MetI-like_sf"/>
</dbReference>
<dbReference type="AlphaFoldDB" id="A0A6L9MII4"/>
<dbReference type="NCBIfam" id="TIGR01726">
    <property type="entry name" value="HEQRo_perm_3TM"/>
    <property type="match status" value="1"/>
</dbReference>
<keyword evidence="12" id="KW-1185">Reference proteome</keyword>
<evidence type="ECO:0000313" key="11">
    <source>
        <dbReference type="EMBL" id="NDV87659.1"/>
    </source>
</evidence>
<dbReference type="GO" id="GO:0043190">
    <property type="term" value="C:ATP-binding cassette (ABC) transporter complex"/>
    <property type="evidence" value="ECO:0007669"/>
    <property type="project" value="InterPro"/>
</dbReference>
<evidence type="ECO:0000256" key="8">
    <source>
        <dbReference type="ARBA" id="ARBA00023136"/>
    </source>
</evidence>
<feature type="transmembrane region" description="Helical" evidence="9">
    <location>
        <begin position="115"/>
        <end position="135"/>
    </location>
</feature>
<reference evidence="11 12" key="1">
    <citation type="submission" date="2020-01" db="EMBL/GenBank/DDBJ databases">
        <title>Genomes of bacteria type strains.</title>
        <authorList>
            <person name="Chen J."/>
            <person name="Zhu S."/>
            <person name="Chen J."/>
        </authorList>
    </citation>
    <scope>NUCLEOTIDE SEQUENCE [LARGE SCALE GENOMIC DNA]</scope>
    <source>
        <strain evidence="11 12">KCTC 52919</strain>
    </source>
</reference>
<evidence type="ECO:0000256" key="4">
    <source>
        <dbReference type="ARBA" id="ARBA00022475"/>
    </source>
</evidence>
<keyword evidence="6" id="KW-0029">Amino-acid transport</keyword>
<gene>
    <name evidence="11" type="ORF">GTW51_13205</name>
</gene>
<sequence>MLLTIADWFRELNETTGLNFTVFYDAYDARNFFEGIWVTIQLTIASVLISIVIGVVGAFVQTAGPFWARALIDGFVSVFRNTPPLVQMFFFYFGIGSLLPASYNDIGLIEPWLTSFQWAVLALSLFAGAFNIEIFRSGIEAVPRTTAEAAEALGYTSFGRYRHVVLPLALRICLPALTNNLVNLLKTTTLAYTIAVPETLYAVRQIWTEAQNVPEMMSLLLIVYIVLVGILVWIMHIWQRSLEIPGYGR</sequence>
<dbReference type="Pfam" id="PF00528">
    <property type="entry name" value="BPD_transp_1"/>
    <property type="match status" value="1"/>
</dbReference>
<evidence type="ECO:0000256" key="1">
    <source>
        <dbReference type="ARBA" id="ARBA00004429"/>
    </source>
</evidence>
<dbReference type="Proteomes" id="UP000476332">
    <property type="component" value="Unassembled WGS sequence"/>
</dbReference>
<dbReference type="InterPro" id="IPR043429">
    <property type="entry name" value="ArtM/GltK/GlnP/TcyL/YhdX-like"/>
</dbReference>
<keyword evidence="3 9" id="KW-0813">Transport</keyword>
<dbReference type="InterPro" id="IPR010065">
    <property type="entry name" value="AA_ABC_transptr_permease_3TM"/>
</dbReference>
<feature type="transmembrane region" description="Helical" evidence="9">
    <location>
        <begin position="85"/>
        <end position="103"/>
    </location>
</feature>
<feature type="domain" description="ABC transmembrane type-1" evidence="10">
    <location>
        <begin position="36"/>
        <end position="232"/>
    </location>
</feature>
<dbReference type="PANTHER" id="PTHR30614">
    <property type="entry name" value="MEMBRANE COMPONENT OF AMINO ACID ABC TRANSPORTER"/>
    <property type="match status" value="1"/>
</dbReference>
<dbReference type="Gene3D" id="1.10.3720.10">
    <property type="entry name" value="MetI-like"/>
    <property type="match status" value="1"/>
</dbReference>
<feature type="transmembrane region" description="Helical" evidence="9">
    <location>
        <begin position="36"/>
        <end position="60"/>
    </location>
</feature>
<dbReference type="PANTHER" id="PTHR30614:SF0">
    <property type="entry name" value="L-CYSTINE TRANSPORT SYSTEM PERMEASE PROTEIN TCYL"/>
    <property type="match status" value="1"/>
</dbReference>
<comment type="subcellular location">
    <subcellularLocation>
        <location evidence="1">Cell inner membrane</location>
        <topology evidence="1">Multi-pass membrane protein</topology>
    </subcellularLocation>
    <subcellularLocation>
        <location evidence="9">Cell membrane</location>
        <topology evidence="9">Multi-pass membrane protein</topology>
    </subcellularLocation>
</comment>
<evidence type="ECO:0000256" key="9">
    <source>
        <dbReference type="RuleBase" id="RU363032"/>
    </source>
</evidence>
<dbReference type="EMBL" id="JAAAMJ010000009">
    <property type="protein sequence ID" value="NDV87659.1"/>
    <property type="molecule type" value="Genomic_DNA"/>
</dbReference>
<accession>A0A6L9MII4</accession>
<evidence type="ECO:0000256" key="6">
    <source>
        <dbReference type="ARBA" id="ARBA00022970"/>
    </source>
</evidence>
<comment type="caution">
    <text evidence="11">The sequence shown here is derived from an EMBL/GenBank/DDBJ whole genome shotgun (WGS) entry which is preliminary data.</text>
</comment>
<feature type="transmembrane region" description="Helical" evidence="9">
    <location>
        <begin position="219"/>
        <end position="238"/>
    </location>
</feature>
<evidence type="ECO:0000256" key="7">
    <source>
        <dbReference type="ARBA" id="ARBA00022989"/>
    </source>
</evidence>
<dbReference type="SUPFAM" id="SSF161098">
    <property type="entry name" value="MetI-like"/>
    <property type="match status" value="1"/>
</dbReference>
<name>A0A6L9MII4_9HYPH</name>
<dbReference type="PROSITE" id="PS50928">
    <property type="entry name" value="ABC_TM1"/>
    <property type="match status" value="1"/>
</dbReference>
<evidence type="ECO:0000256" key="3">
    <source>
        <dbReference type="ARBA" id="ARBA00022448"/>
    </source>
</evidence>
<dbReference type="GO" id="GO:0022857">
    <property type="term" value="F:transmembrane transporter activity"/>
    <property type="evidence" value="ECO:0007669"/>
    <property type="project" value="InterPro"/>
</dbReference>
<proteinExistence type="inferred from homology"/>
<comment type="similarity">
    <text evidence="2">Belongs to the binding-protein-dependent transport system permease family. HisMQ subfamily.</text>
</comment>
<evidence type="ECO:0000256" key="5">
    <source>
        <dbReference type="ARBA" id="ARBA00022692"/>
    </source>
</evidence>
<protein>
    <submittedName>
        <fullName evidence="11">ABC transporter permease subunit</fullName>
    </submittedName>
</protein>
<evidence type="ECO:0000259" key="10">
    <source>
        <dbReference type="PROSITE" id="PS50928"/>
    </source>
</evidence>
<dbReference type="CDD" id="cd06261">
    <property type="entry name" value="TM_PBP2"/>
    <property type="match status" value="1"/>
</dbReference>
<organism evidence="11 12">
    <name type="scientific">Aurantimonas aggregata</name>
    <dbReference type="NCBI Taxonomy" id="2047720"/>
    <lineage>
        <taxon>Bacteria</taxon>
        <taxon>Pseudomonadati</taxon>
        <taxon>Pseudomonadota</taxon>
        <taxon>Alphaproteobacteria</taxon>
        <taxon>Hyphomicrobiales</taxon>
        <taxon>Aurantimonadaceae</taxon>
        <taxon>Aurantimonas</taxon>
    </lineage>
</organism>
<evidence type="ECO:0000256" key="2">
    <source>
        <dbReference type="ARBA" id="ARBA00010072"/>
    </source>
</evidence>
<dbReference type="InterPro" id="IPR000515">
    <property type="entry name" value="MetI-like"/>
</dbReference>
<keyword evidence="4" id="KW-1003">Cell membrane</keyword>
<dbReference type="RefSeq" id="WP_163044404.1">
    <property type="nucleotide sequence ID" value="NZ_JAAAMJ010000009.1"/>
</dbReference>
<evidence type="ECO:0000313" key="12">
    <source>
        <dbReference type="Proteomes" id="UP000476332"/>
    </source>
</evidence>
<keyword evidence="7 9" id="KW-1133">Transmembrane helix</keyword>
<dbReference type="GO" id="GO:0006865">
    <property type="term" value="P:amino acid transport"/>
    <property type="evidence" value="ECO:0007669"/>
    <property type="project" value="UniProtKB-KW"/>
</dbReference>
<keyword evidence="5 9" id="KW-0812">Transmembrane</keyword>
<keyword evidence="8 9" id="KW-0472">Membrane</keyword>